<sequence length="217" mass="23781">MLCIFDWDGTLSNSADKIVSCMQLAADDAKLPELPGSEVQKIIGLGLPEAISTLYPEGNQSQWNIMREMYSSHYVKADQIPAPLFEGVVEGLDKLKGEGFTLAVATGKSRRGLDRVLGRLGMEEYFHGSRCADETRSKPHPLMLEELLEEFDRAAGDAVMVGDTSFDLAMAEAIDMPRIGVSYGVHETDVLHQHGPDLMADHFTEVVDWIIGKGAKA</sequence>
<proteinExistence type="predicted"/>
<gene>
    <name evidence="1" type="ORF">HNR48_002252</name>
</gene>
<dbReference type="EMBL" id="JACHHT010000002">
    <property type="protein sequence ID" value="MBB6521967.1"/>
    <property type="molecule type" value="Genomic_DNA"/>
</dbReference>
<keyword evidence="1" id="KW-0378">Hydrolase</keyword>
<dbReference type="InterPro" id="IPR050155">
    <property type="entry name" value="HAD-like_hydrolase_sf"/>
</dbReference>
<dbReference type="InParanoid" id="A0A7X0JTI6"/>
<dbReference type="GO" id="GO:0005829">
    <property type="term" value="C:cytosol"/>
    <property type="evidence" value="ECO:0007669"/>
    <property type="project" value="TreeGrafter"/>
</dbReference>
<evidence type="ECO:0000313" key="1">
    <source>
        <dbReference type="EMBL" id="MBB6521967.1"/>
    </source>
</evidence>
<name>A0A7X0JTI6_9GAMM</name>
<keyword evidence="2" id="KW-1185">Reference proteome</keyword>
<accession>A0A7X0JTI6</accession>
<dbReference type="Proteomes" id="UP000528457">
    <property type="component" value="Unassembled WGS sequence"/>
</dbReference>
<dbReference type="EC" id="3.1.3.18" evidence="1"/>
<dbReference type="InterPro" id="IPR023198">
    <property type="entry name" value="PGP-like_dom2"/>
</dbReference>
<dbReference type="GO" id="GO:0008967">
    <property type="term" value="F:phosphoglycolate phosphatase activity"/>
    <property type="evidence" value="ECO:0007669"/>
    <property type="project" value="UniProtKB-EC"/>
</dbReference>
<dbReference type="Pfam" id="PF13419">
    <property type="entry name" value="HAD_2"/>
    <property type="match status" value="1"/>
</dbReference>
<dbReference type="NCBIfam" id="TIGR01549">
    <property type="entry name" value="HAD-SF-IA-v1"/>
    <property type="match status" value="1"/>
</dbReference>
<dbReference type="InterPro" id="IPR006439">
    <property type="entry name" value="HAD-SF_hydro_IA"/>
</dbReference>
<dbReference type="SFLD" id="SFLDG01129">
    <property type="entry name" value="C1.5:_HAD__Beta-PGM__Phosphata"/>
    <property type="match status" value="1"/>
</dbReference>
<dbReference type="SFLD" id="SFLDS00003">
    <property type="entry name" value="Haloacid_Dehalogenase"/>
    <property type="match status" value="1"/>
</dbReference>
<dbReference type="RefSeq" id="WP_166847077.1">
    <property type="nucleotide sequence ID" value="NZ_JAAONY010000002.1"/>
</dbReference>
<comment type="caution">
    <text evidence="1">The sequence shown here is derived from an EMBL/GenBank/DDBJ whole genome shotgun (WGS) entry which is preliminary data.</text>
</comment>
<dbReference type="GO" id="GO:0006281">
    <property type="term" value="P:DNA repair"/>
    <property type="evidence" value="ECO:0007669"/>
    <property type="project" value="TreeGrafter"/>
</dbReference>
<organism evidence="1 2">
    <name type="scientific">Pseudoteredinibacter isoporae</name>
    <dbReference type="NCBI Taxonomy" id="570281"/>
    <lineage>
        <taxon>Bacteria</taxon>
        <taxon>Pseudomonadati</taxon>
        <taxon>Pseudomonadota</taxon>
        <taxon>Gammaproteobacteria</taxon>
        <taxon>Cellvibrionales</taxon>
        <taxon>Cellvibrionaceae</taxon>
        <taxon>Pseudoteredinibacter</taxon>
    </lineage>
</organism>
<dbReference type="InterPro" id="IPR036412">
    <property type="entry name" value="HAD-like_sf"/>
</dbReference>
<dbReference type="SUPFAM" id="SSF56784">
    <property type="entry name" value="HAD-like"/>
    <property type="match status" value="1"/>
</dbReference>
<dbReference type="Gene3D" id="3.40.50.1000">
    <property type="entry name" value="HAD superfamily/HAD-like"/>
    <property type="match status" value="1"/>
</dbReference>
<dbReference type="InterPro" id="IPR041492">
    <property type="entry name" value="HAD_2"/>
</dbReference>
<dbReference type="AlphaFoldDB" id="A0A7X0JTI6"/>
<dbReference type="PANTHER" id="PTHR43434:SF24">
    <property type="entry name" value="HYDROLASE-RELATED"/>
    <property type="match status" value="1"/>
</dbReference>
<dbReference type="PANTHER" id="PTHR43434">
    <property type="entry name" value="PHOSPHOGLYCOLATE PHOSPHATASE"/>
    <property type="match status" value="1"/>
</dbReference>
<protein>
    <submittedName>
        <fullName evidence="1">Phosphoglycolate phosphatase</fullName>
        <ecNumber evidence="1">3.1.3.18</ecNumber>
    </submittedName>
</protein>
<reference evidence="1 2" key="1">
    <citation type="submission" date="2020-08" db="EMBL/GenBank/DDBJ databases">
        <title>Genomic Encyclopedia of Type Strains, Phase IV (KMG-IV): sequencing the most valuable type-strain genomes for metagenomic binning, comparative biology and taxonomic classification.</title>
        <authorList>
            <person name="Goeker M."/>
        </authorList>
    </citation>
    <scope>NUCLEOTIDE SEQUENCE [LARGE SCALE GENOMIC DNA]</scope>
    <source>
        <strain evidence="1 2">DSM 22368</strain>
    </source>
</reference>
<dbReference type="InterPro" id="IPR023214">
    <property type="entry name" value="HAD_sf"/>
</dbReference>
<dbReference type="Gene3D" id="1.10.150.240">
    <property type="entry name" value="Putative phosphatase, domain 2"/>
    <property type="match status" value="1"/>
</dbReference>
<evidence type="ECO:0000313" key="2">
    <source>
        <dbReference type="Proteomes" id="UP000528457"/>
    </source>
</evidence>